<feature type="chain" id="PRO_5041291657" evidence="2">
    <location>
        <begin position="20"/>
        <end position="413"/>
    </location>
</feature>
<accession>A0AA51N9T5</accession>
<reference evidence="3" key="1">
    <citation type="submission" date="2023-08" db="EMBL/GenBank/DDBJ databases">
        <title>Comparative genomics and taxonomic characterization of three novel marine species of genus Marivirga.</title>
        <authorList>
            <person name="Muhammad N."/>
            <person name="Kim S.-G."/>
        </authorList>
    </citation>
    <scope>NUCLEOTIDE SEQUENCE [LARGE SCALE GENOMIC DNA]</scope>
    <source>
        <strain evidence="3">ABR2-2</strain>
    </source>
</reference>
<evidence type="ECO:0000313" key="4">
    <source>
        <dbReference type="Proteomes" id="UP001244443"/>
    </source>
</evidence>
<keyword evidence="4" id="KW-1185">Reference proteome</keyword>
<evidence type="ECO:0000256" key="2">
    <source>
        <dbReference type="SAM" id="SignalP"/>
    </source>
</evidence>
<organism evidence="3 4">
    <name type="scientific">Marivirga arenosa</name>
    <dbReference type="NCBI Taxonomy" id="3059076"/>
    <lineage>
        <taxon>Bacteria</taxon>
        <taxon>Pseudomonadati</taxon>
        <taxon>Bacteroidota</taxon>
        <taxon>Cytophagia</taxon>
        <taxon>Cytophagales</taxon>
        <taxon>Marivirgaceae</taxon>
        <taxon>Marivirga</taxon>
    </lineage>
</organism>
<feature type="coiled-coil region" evidence="1">
    <location>
        <begin position="109"/>
        <end position="149"/>
    </location>
</feature>
<dbReference type="RefSeq" id="WP_308357201.1">
    <property type="nucleotide sequence ID" value="NZ_CP129970.2"/>
</dbReference>
<feature type="signal peptide" evidence="2">
    <location>
        <begin position="1"/>
        <end position="19"/>
    </location>
</feature>
<evidence type="ECO:0000256" key="1">
    <source>
        <dbReference type="SAM" id="Coils"/>
    </source>
</evidence>
<sequence length="413" mass="47526">MKRYSLIVALFLMGMISFAQDIDKAKMNKDLKVAQTVLNSLVNDNRSANWGNNNEEQAQYIEDYGVILTMPRNRAFGFTIAPEMPPMPDFSNAIARSFEVIEDIRIDIEDEELDEETRAEIEAERAERRAELAERQAELERRAEIAMERAQVKIMQMDSMRNEKIAENKEQVIEFLLDYGQLISQLKDSDKILVMEKGQDMRFYRNAQGVEAVKSNRLSIEAKVSDLRAFQKGKIDREEAKSRIAINQKAEVKPLAKDLTLLQTIMRRLYAKDLSDTYYLNSRMPYDQIEGLGVIFYMDMVSSIRSGSDFWNVPTQDREDLTQEERDELIKSLYPRFEEELIDNILEYGKNVNSLADDEQLIFKVGITKCTDCGIPETLELQVKGKTLKDLKSGKINQNQALNDLKVVKGALQ</sequence>
<keyword evidence="2" id="KW-0732">Signal</keyword>
<name>A0AA51N9T5_9BACT</name>
<keyword evidence="1" id="KW-0175">Coiled coil</keyword>
<protein>
    <submittedName>
        <fullName evidence="3">Uncharacterized protein</fullName>
    </submittedName>
</protein>
<dbReference type="AlphaFoldDB" id="A0AA51N9T5"/>
<dbReference type="EMBL" id="CP129970">
    <property type="protein sequence ID" value="WMN07140.1"/>
    <property type="molecule type" value="Genomic_DNA"/>
</dbReference>
<proteinExistence type="predicted"/>
<evidence type="ECO:0000313" key="3">
    <source>
        <dbReference type="EMBL" id="WMN07140.1"/>
    </source>
</evidence>
<dbReference type="Proteomes" id="UP001244443">
    <property type="component" value="Chromosome"/>
</dbReference>
<gene>
    <name evidence="3" type="ORF">QYS48_27915</name>
</gene>